<sequence>MGSKPARVDERRKEKVAEAGAESIQKAVNVRAKENDMKAIALALARVHRKPGSAMWVVRPYALRVSRRCQKMSFEGGWGGVGVGRSIENKHGGTRRKGSRTDGWTGGWICARRCPKDVQSERDGTASRWCEISFPDFAKRRMGSLSYQEMKRWNERKKSKGRPDEVEGEGLGAIDEHEMRKVEGGRRRRAKESSPNGDAPRANETKTSDGDALDAKLGRKEIAAAIEGIDDHHADSEDNPPVSSTSDSLRGSATLSFTHNHTLLPDLLRRLRNKVRDIGIAVLLDTYYLGDGAGDEGSGCRAGSGDPVRLGGGMLDEVHAKVLEPGFERDALRNHDTGCEGARVRSNRRVRREHGVPLVTFGAPNVCSMMMSHPTEPVSRDEATLERVSMRFSESNEGREKVRSQVHGREPSSAPAKVLYRFLALPRRCPGAHLESESTDRAASSSHQAVGRTQTPEMGCGFGTWVEDGLGMGSAQGRRRNKEHHDQGFRAWQPGKLMLMGAVPSRAADISSLPGLGNSFTYFGSSEPTVKSNGGSGTHTAYPASSAILRILRYIARLTIKGMGRDFVVSIPRLNTLLDSSTFLKIMK</sequence>
<reference evidence="2 3" key="1">
    <citation type="submission" date="2020-07" db="EMBL/GenBank/DDBJ databases">
        <title>Comparative genomics of pyrophilous fungi reveals a link between fire events and developmental genes.</title>
        <authorList>
            <consortium name="DOE Joint Genome Institute"/>
            <person name="Steindorff A.S."/>
            <person name="Carver A."/>
            <person name="Calhoun S."/>
            <person name="Stillman K."/>
            <person name="Liu H."/>
            <person name="Lipzen A."/>
            <person name="Pangilinan J."/>
            <person name="Labutti K."/>
            <person name="Bruns T.D."/>
            <person name="Grigoriev I.V."/>
        </authorList>
    </citation>
    <scope>NUCLEOTIDE SEQUENCE [LARGE SCALE GENOMIC DNA]</scope>
    <source>
        <strain evidence="2 3">CBS 144469</strain>
    </source>
</reference>
<proteinExistence type="predicted"/>
<feature type="compositionally biased region" description="Polar residues" evidence="1">
    <location>
        <begin position="241"/>
        <end position="251"/>
    </location>
</feature>
<feature type="compositionally biased region" description="Basic and acidic residues" evidence="1">
    <location>
        <begin position="1"/>
        <end position="17"/>
    </location>
</feature>
<feature type="compositionally biased region" description="Basic and acidic residues" evidence="1">
    <location>
        <begin position="201"/>
        <end position="214"/>
    </location>
</feature>
<evidence type="ECO:0000256" key="1">
    <source>
        <dbReference type="SAM" id="MobiDB-lite"/>
    </source>
</evidence>
<feature type="region of interest" description="Disordered" evidence="1">
    <location>
        <begin position="391"/>
        <end position="411"/>
    </location>
</feature>
<feature type="region of interest" description="Disordered" evidence="1">
    <location>
        <begin position="433"/>
        <end position="458"/>
    </location>
</feature>
<feature type="compositionally biased region" description="Basic and acidic residues" evidence="1">
    <location>
        <begin position="174"/>
        <end position="185"/>
    </location>
</feature>
<comment type="caution">
    <text evidence="2">The sequence shown here is derived from an EMBL/GenBank/DDBJ whole genome shotgun (WGS) entry which is preliminary data.</text>
</comment>
<gene>
    <name evidence="2" type="ORF">DFP72DRAFT_1051562</name>
</gene>
<evidence type="ECO:0000313" key="2">
    <source>
        <dbReference type="EMBL" id="KAF6745081.1"/>
    </source>
</evidence>
<feature type="region of interest" description="Disordered" evidence="1">
    <location>
        <begin position="230"/>
        <end position="251"/>
    </location>
</feature>
<protein>
    <submittedName>
        <fullName evidence="2">Uncharacterized protein</fullName>
    </submittedName>
</protein>
<feature type="region of interest" description="Disordered" evidence="1">
    <location>
        <begin position="154"/>
        <end position="214"/>
    </location>
</feature>
<name>A0A8H6HFZ9_9AGAR</name>
<dbReference type="AlphaFoldDB" id="A0A8H6HFZ9"/>
<evidence type="ECO:0000313" key="3">
    <source>
        <dbReference type="Proteomes" id="UP000521943"/>
    </source>
</evidence>
<feature type="region of interest" description="Disordered" evidence="1">
    <location>
        <begin position="1"/>
        <end position="22"/>
    </location>
</feature>
<dbReference type="Proteomes" id="UP000521943">
    <property type="component" value="Unassembled WGS sequence"/>
</dbReference>
<dbReference type="EMBL" id="JACGCI010000110">
    <property type="protein sequence ID" value="KAF6745081.1"/>
    <property type="molecule type" value="Genomic_DNA"/>
</dbReference>
<accession>A0A8H6HFZ9</accession>
<organism evidence="2 3">
    <name type="scientific">Ephemerocybe angulata</name>
    <dbReference type="NCBI Taxonomy" id="980116"/>
    <lineage>
        <taxon>Eukaryota</taxon>
        <taxon>Fungi</taxon>
        <taxon>Dikarya</taxon>
        <taxon>Basidiomycota</taxon>
        <taxon>Agaricomycotina</taxon>
        <taxon>Agaricomycetes</taxon>
        <taxon>Agaricomycetidae</taxon>
        <taxon>Agaricales</taxon>
        <taxon>Agaricineae</taxon>
        <taxon>Psathyrellaceae</taxon>
        <taxon>Ephemerocybe</taxon>
    </lineage>
</organism>
<feature type="compositionally biased region" description="Polar residues" evidence="1">
    <location>
        <begin position="441"/>
        <end position="456"/>
    </location>
</feature>
<feature type="compositionally biased region" description="Basic and acidic residues" evidence="1">
    <location>
        <begin position="391"/>
        <end position="410"/>
    </location>
</feature>
<keyword evidence="3" id="KW-1185">Reference proteome</keyword>